<feature type="chain" id="PRO_5047026429" evidence="1">
    <location>
        <begin position="19"/>
        <end position="119"/>
    </location>
</feature>
<organism evidence="2 3">
    <name type="scientific">Sulfitobacter sediminis</name>
    <dbReference type="NCBI Taxonomy" id="3234186"/>
    <lineage>
        <taxon>Bacteria</taxon>
        <taxon>Pseudomonadati</taxon>
        <taxon>Pseudomonadota</taxon>
        <taxon>Alphaproteobacteria</taxon>
        <taxon>Rhodobacterales</taxon>
        <taxon>Roseobacteraceae</taxon>
        <taxon>Sulfitobacter</taxon>
    </lineage>
</organism>
<evidence type="ECO:0000313" key="2">
    <source>
        <dbReference type="EMBL" id="MEW9919664.1"/>
    </source>
</evidence>
<evidence type="ECO:0000256" key="1">
    <source>
        <dbReference type="SAM" id="SignalP"/>
    </source>
</evidence>
<sequence>MKARFIIFAFALPTAATAQSYSESMADCASFYQNAAQWVRTDEKAEQIMANTRKWHAAAVTQARAEGRPVTADAMWDKINAKTDAWEAKGLGFAFTQEFRDWASYCRKFAKHTGVDLTF</sequence>
<dbReference type="EMBL" id="JBFNXX010000005">
    <property type="protein sequence ID" value="MEW9919664.1"/>
    <property type="molecule type" value="Genomic_DNA"/>
</dbReference>
<gene>
    <name evidence="2" type="ORF">AB2B41_08620</name>
</gene>
<feature type="signal peptide" evidence="1">
    <location>
        <begin position="1"/>
        <end position="18"/>
    </location>
</feature>
<comment type="caution">
    <text evidence="2">The sequence shown here is derived from an EMBL/GenBank/DDBJ whole genome shotgun (WGS) entry which is preliminary data.</text>
</comment>
<keyword evidence="3" id="KW-1185">Reference proteome</keyword>
<accession>A0ABV3RL85</accession>
<dbReference type="Proteomes" id="UP001556098">
    <property type="component" value="Unassembled WGS sequence"/>
</dbReference>
<keyword evidence="1" id="KW-0732">Signal</keyword>
<reference evidence="2 3" key="1">
    <citation type="submission" date="2024-07" db="EMBL/GenBank/DDBJ databases">
        <title>Marimonas sp.nov., isolated from tidal-flat sediment.</title>
        <authorList>
            <person name="Jayan J.N."/>
            <person name="Lee S.S."/>
        </authorList>
    </citation>
    <scope>NUCLEOTIDE SEQUENCE [LARGE SCALE GENOMIC DNA]</scope>
    <source>
        <strain evidence="2 3">MJW-29</strain>
    </source>
</reference>
<dbReference type="RefSeq" id="WP_367877369.1">
    <property type="nucleotide sequence ID" value="NZ_JBFNXX010000005.1"/>
</dbReference>
<proteinExistence type="predicted"/>
<evidence type="ECO:0000313" key="3">
    <source>
        <dbReference type="Proteomes" id="UP001556098"/>
    </source>
</evidence>
<protein>
    <submittedName>
        <fullName evidence="2">Uncharacterized protein</fullName>
    </submittedName>
</protein>
<name>A0ABV3RL85_9RHOB</name>